<dbReference type="FunFam" id="3.40.50.790:FF:000011">
    <property type="entry name" value="Unplaced genomic scaffold supercont1.18, whole genome shotgun sequence"/>
    <property type="match status" value="1"/>
</dbReference>
<dbReference type="SUPFAM" id="SSF56808">
    <property type="entry name" value="Ribosomal protein L1"/>
    <property type="match status" value="1"/>
</dbReference>
<dbReference type="EMBL" id="CAJMXA010001564">
    <property type="protein sequence ID" value="CAE6464115.1"/>
    <property type="molecule type" value="Genomic_DNA"/>
</dbReference>
<feature type="compositionally biased region" description="Low complexity" evidence="1">
    <location>
        <begin position="375"/>
        <end position="412"/>
    </location>
</feature>
<organism evidence="2 3">
    <name type="scientific">Rhizoctonia solani</name>
    <dbReference type="NCBI Taxonomy" id="456999"/>
    <lineage>
        <taxon>Eukaryota</taxon>
        <taxon>Fungi</taxon>
        <taxon>Dikarya</taxon>
        <taxon>Basidiomycota</taxon>
        <taxon>Agaricomycotina</taxon>
        <taxon>Agaricomycetes</taxon>
        <taxon>Cantharellales</taxon>
        <taxon>Ceratobasidiaceae</taxon>
        <taxon>Rhizoctonia</taxon>
    </lineage>
</organism>
<dbReference type="InterPro" id="IPR016095">
    <property type="entry name" value="Ribosomal_uL1_3-a/b-sand"/>
</dbReference>
<evidence type="ECO:0000313" key="2">
    <source>
        <dbReference type="EMBL" id="CAE6464115.1"/>
    </source>
</evidence>
<feature type="compositionally biased region" description="Low complexity" evidence="1">
    <location>
        <begin position="342"/>
        <end position="366"/>
    </location>
</feature>
<dbReference type="InterPro" id="IPR028364">
    <property type="entry name" value="Ribosomal_uL1/biogenesis"/>
</dbReference>
<gene>
    <name evidence="2" type="ORF">RDB_LOCUS65495</name>
</gene>
<evidence type="ECO:0000256" key="1">
    <source>
        <dbReference type="SAM" id="MobiDB-lite"/>
    </source>
</evidence>
<feature type="compositionally biased region" description="Acidic residues" evidence="1">
    <location>
        <begin position="268"/>
        <end position="280"/>
    </location>
</feature>
<name>A0A8H3BQR7_9AGAM</name>
<feature type="compositionally biased region" description="Basic residues" evidence="1">
    <location>
        <begin position="301"/>
        <end position="315"/>
    </location>
</feature>
<feature type="compositionally biased region" description="Low complexity" evidence="1">
    <location>
        <begin position="316"/>
        <end position="326"/>
    </location>
</feature>
<dbReference type="CDD" id="cd00403">
    <property type="entry name" value="Ribosomal_L1"/>
    <property type="match status" value="1"/>
</dbReference>
<evidence type="ECO:0000313" key="3">
    <source>
        <dbReference type="Proteomes" id="UP000663853"/>
    </source>
</evidence>
<feature type="region of interest" description="Disordered" evidence="1">
    <location>
        <begin position="252"/>
        <end position="420"/>
    </location>
</feature>
<dbReference type="InterPro" id="IPR023674">
    <property type="entry name" value="Ribosomal_uL1-like"/>
</dbReference>
<protein>
    <recommendedName>
        <fullName evidence="4">Ribosome biogenesis protein UTP30</fullName>
    </recommendedName>
</protein>
<proteinExistence type="predicted"/>
<comment type="caution">
    <text evidence="2">The sequence shown here is derived from an EMBL/GenBank/DDBJ whole genome shotgun (WGS) entry which is preliminary data.</text>
</comment>
<evidence type="ECO:0008006" key="4">
    <source>
        <dbReference type="Google" id="ProtNLM"/>
    </source>
</evidence>
<sequence>MSTLIDAHVSTKQATLAIEALLKHNAKRQAEKEESELLGAREEVVWLNVAVKKAHPEKKLKPYSIPLARPIVDPRTTSICLITKDPQREYKDLLEAQKVKFISRVVGVNKLKGKFKPFEARRQLMKDHGLFLVDERVVPLMPKLLGKIFFKAKKQPIPVNLQKKDVKAELERAVSSTYMHQNQGTCTSIKIAPTTFTSSQVLDNLIRALPEIVKRIPDGWENVQSLHIKTSASVALPIWSCDLEARWDGLGPVRDADEYAPSRSSESDSQESEEEEEEEPAGVKGKKRAAPAASPPETRSKKVKAAAPAKRKAAAKARALTKATLKPKPKVMEVVLDRPKTKTTAPAPAKKAIPQTPIVEESSGSDSEPEPAPKPKTGSGVVKKSVASSIAQKKAKILAAKGSSKGSKAGIVGKKKVSAR</sequence>
<reference evidence="2" key="1">
    <citation type="submission" date="2021-01" db="EMBL/GenBank/DDBJ databases">
        <authorList>
            <person name="Kaushik A."/>
        </authorList>
    </citation>
    <scope>NUCLEOTIDE SEQUENCE</scope>
    <source>
        <strain evidence="2">AG6-10EEA</strain>
    </source>
</reference>
<accession>A0A8H3BQR7</accession>
<dbReference type="Pfam" id="PF00687">
    <property type="entry name" value="Ribosomal_L1"/>
    <property type="match status" value="1"/>
</dbReference>
<dbReference type="Gene3D" id="3.40.50.790">
    <property type="match status" value="1"/>
</dbReference>
<dbReference type="Proteomes" id="UP000663853">
    <property type="component" value="Unassembled WGS sequence"/>
</dbReference>
<dbReference type="AlphaFoldDB" id="A0A8H3BQR7"/>